<dbReference type="Pfam" id="PF01590">
    <property type="entry name" value="GAF"/>
    <property type="match status" value="1"/>
</dbReference>
<dbReference type="InterPro" id="IPR000014">
    <property type="entry name" value="PAS"/>
</dbReference>
<dbReference type="Pfam" id="PF08447">
    <property type="entry name" value="PAS_3"/>
    <property type="match status" value="2"/>
</dbReference>
<dbReference type="InterPro" id="IPR000700">
    <property type="entry name" value="PAS-assoc_C"/>
</dbReference>
<accession>A0ABQ2A8A0</accession>
<dbReference type="InterPro" id="IPR003594">
    <property type="entry name" value="HATPase_dom"/>
</dbReference>
<evidence type="ECO:0000256" key="1">
    <source>
        <dbReference type="ARBA" id="ARBA00000085"/>
    </source>
</evidence>
<dbReference type="InterPro" id="IPR029016">
    <property type="entry name" value="GAF-like_dom_sf"/>
</dbReference>
<dbReference type="PROSITE" id="PS50113">
    <property type="entry name" value="PAC"/>
    <property type="match status" value="2"/>
</dbReference>
<name>A0ABQ2A8A0_9BACT</name>
<gene>
    <name evidence="9" type="ORF">GCM10011495_22200</name>
</gene>
<dbReference type="NCBIfam" id="TIGR00229">
    <property type="entry name" value="sensory_box"/>
    <property type="match status" value="4"/>
</dbReference>
<dbReference type="EC" id="2.7.13.3" evidence="2"/>
<feature type="domain" description="PAC" evidence="8">
    <location>
        <begin position="750"/>
        <end position="802"/>
    </location>
</feature>
<dbReference type="PANTHER" id="PTHR43304">
    <property type="entry name" value="PHYTOCHROME-LIKE PROTEIN CPH1"/>
    <property type="match status" value="1"/>
</dbReference>
<dbReference type="SUPFAM" id="SSF55874">
    <property type="entry name" value="ATPase domain of HSP90 chaperone/DNA topoisomerase II/histidine kinase"/>
    <property type="match status" value="1"/>
</dbReference>
<keyword evidence="4" id="KW-0808">Transferase</keyword>
<dbReference type="SMART" id="SM00091">
    <property type="entry name" value="PAS"/>
    <property type="match status" value="4"/>
</dbReference>
<organism evidence="9 10">
    <name type="scientific">Hymenobacter frigidus</name>
    <dbReference type="NCBI Taxonomy" id="1524095"/>
    <lineage>
        <taxon>Bacteria</taxon>
        <taxon>Pseudomonadati</taxon>
        <taxon>Bacteroidota</taxon>
        <taxon>Cytophagia</taxon>
        <taxon>Cytophagales</taxon>
        <taxon>Hymenobacteraceae</taxon>
        <taxon>Hymenobacter</taxon>
    </lineage>
</organism>
<dbReference type="SMART" id="SM00387">
    <property type="entry name" value="HATPase_c"/>
    <property type="match status" value="1"/>
</dbReference>
<keyword evidence="5" id="KW-0418">Kinase</keyword>
<evidence type="ECO:0000259" key="8">
    <source>
        <dbReference type="PROSITE" id="PS50113"/>
    </source>
</evidence>
<feature type="coiled-coil region" evidence="6">
    <location>
        <begin position="924"/>
        <end position="959"/>
    </location>
</feature>
<dbReference type="InterPro" id="IPR003018">
    <property type="entry name" value="GAF"/>
</dbReference>
<dbReference type="InterPro" id="IPR052162">
    <property type="entry name" value="Sensor_kinase/Photoreceptor"/>
</dbReference>
<evidence type="ECO:0000259" key="7">
    <source>
        <dbReference type="PROSITE" id="PS50109"/>
    </source>
</evidence>
<dbReference type="PROSITE" id="PS50109">
    <property type="entry name" value="HIS_KIN"/>
    <property type="match status" value="1"/>
</dbReference>
<dbReference type="Gene3D" id="2.10.70.100">
    <property type="match status" value="1"/>
</dbReference>
<protein>
    <recommendedName>
        <fullName evidence="2">histidine kinase</fullName>
        <ecNumber evidence="2">2.7.13.3</ecNumber>
    </recommendedName>
</protein>
<dbReference type="InterPro" id="IPR035965">
    <property type="entry name" value="PAS-like_dom_sf"/>
</dbReference>
<evidence type="ECO:0000256" key="5">
    <source>
        <dbReference type="ARBA" id="ARBA00022777"/>
    </source>
</evidence>
<dbReference type="SUPFAM" id="SSF55785">
    <property type="entry name" value="PYP-like sensor domain (PAS domain)"/>
    <property type="match status" value="8"/>
</dbReference>
<sequence>MGPDADFLLQCLPWGVVVLDVHGTVLRLNQQAADWWGAPQQDLVGKRLEQLPAGTLPADLLQALRQVTSSPAQPSGEFFLPRHQQWITMSSVRHTDDWVVYWQDVTAQKQRQDENETQQAASDSLLGRTEAVARTGSYELELATGRFHFSDGLYRLFGEEPGAFVPEMAFINSRSHPDDVAGVQQVLAQAIADCQPYHYQRRIYRSDGQLRTLEVHGRVECDALGQPMKLLGLLQDVTEREQAAQELLQAKDELARRATDSYVALYNSMDEGFCIIEVLFDAAEQPFDYRFLDVNPAFEQQSGLREVLGKTMRELAPAHEQHWFDAFGRVARTGKPTRFEAEGAALGRWFDVNAFSIGPPQHRHVAVLFADITERKRTEEALRQSEARYRSLFTNMEQSFCLMEKIATAPHEPSDYRYLVVNPAFGRHTGLVVAAGQTIREMIPGIEPHIMAIYDEVVASGEPQRFETYVAGLDQWFEAEVVPEAQPGHLAVLFSNVSVRRRAEQTLRESEARRAYLLALSDALRPIADAVEGQAMVTNTVLEHFQADRYFYSEIDGDTITVRQDVTRPGLLSVAGVYSFSEMPIFNAMLRQASLMVVPDVNTSPVMDDNLKQLCRDLQILAYINVPVTRHGQVVGNLCISQCNRREWTALECALLQETAERTWTAVEQARAEEALRQSEEQFRLLVTATSDTVYRMSADWTQMEQLIGKDFLADTLDPTPDWMEAYVPDEDLPLVQTTIAEAIRHQHVLELEHRVRRADGTIGWTYSRAIPVFNARGELTGWLGTASDVSARKAAEEALRVSEAKYRALFETMDQGFGIVEVLPAGPGRPADFRWLEVNPQVERLTGIAQADLLRDTTRNVLPELEDIWYERYERVALTGEPVRFEQHVQVLGRWFDVYAYPLEPDGPKPYRVALLFTNFTARKEAEEALRHAEEHHRERLEQQVAERTQALGESQARLQSVFNSTTNAVVLLRAVRDAAGGILDFEYVLVNPVAQAYHGSPSLIGRRYRDLLRGTQRQAAFERLAAVVETGLRADFEAFDDYEGRNHWFRLMGVKLDDGLLYSAEDITVRKLLEQAQTQSLALLRQSEAVAVMGSWEYDLESQEFTWSDGLYHLFELPVGGAVELQFFLDTVLDDDRPAAAKLVRTLTTGTASFDTTLRMHVGQAVKTVRFKAVPIPDAPGTPVRMLGVCLDVSDVQRLEAENLALKLDRHKELLLAILQAQETERQRLGEVLHNGLGQILYATKLRLDQLDTPALQALPALAGLHQQTGRLLADAMRQTRTLAHELVPTSLADFGLAAAVCDVCRDLSTPQLRIMCHVWGEELPLPQPVQVTLFRLAQELAHNIVRHAGATEAMLELETLPGGVSLRAEDNGHGFDPLTAAEGLGLRTVRQAVALLGGTVAVDSSPEFGTHVRLRIPLPLFT</sequence>
<dbReference type="CDD" id="cd00130">
    <property type="entry name" value="PAS"/>
    <property type="match status" value="4"/>
</dbReference>
<dbReference type="InterPro" id="IPR013655">
    <property type="entry name" value="PAS_fold_3"/>
</dbReference>
<evidence type="ECO:0000313" key="10">
    <source>
        <dbReference type="Proteomes" id="UP000637774"/>
    </source>
</evidence>
<keyword evidence="3" id="KW-0597">Phosphoprotein</keyword>
<dbReference type="Gene3D" id="3.30.450.20">
    <property type="entry name" value="PAS domain"/>
    <property type="match status" value="8"/>
</dbReference>
<dbReference type="Pfam" id="PF08448">
    <property type="entry name" value="PAS_4"/>
    <property type="match status" value="2"/>
</dbReference>
<proteinExistence type="predicted"/>
<evidence type="ECO:0000313" key="9">
    <source>
        <dbReference type="EMBL" id="GGH86194.1"/>
    </source>
</evidence>
<evidence type="ECO:0000256" key="3">
    <source>
        <dbReference type="ARBA" id="ARBA00022553"/>
    </source>
</evidence>
<dbReference type="PANTHER" id="PTHR43304:SF1">
    <property type="entry name" value="PAC DOMAIN-CONTAINING PROTEIN"/>
    <property type="match status" value="1"/>
</dbReference>
<feature type="domain" description="PAC" evidence="8">
    <location>
        <begin position="197"/>
        <end position="249"/>
    </location>
</feature>
<keyword evidence="10" id="KW-1185">Reference proteome</keyword>
<dbReference type="InterPro" id="IPR013656">
    <property type="entry name" value="PAS_4"/>
</dbReference>
<comment type="caution">
    <text evidence="9">The sequence shown here is derived from an EMBL/GenBank/DDBJ whole genome shotgun (WGS) entry which is preliminary data.</text>
</comment>
<dbReference type="Proteomes" id="UP000637774">
    <property type="component" value="Unassembled WGS sequence"/>
</dbReference>
<dbReference type="SMART" id="SM00086">
    <property type="entry name" value="PAC"/>
    <property type="match status" value="3"/>
</dbReference>
<dbReference type="InterPro" id="IPR005467">
    <property type="entry name" value="His_kinase_dom"/>
</dbReference>
<dbReference type="EMBL" id="BMGY01000018">
    <property type="protein sequence ID" value="GGH86194.1"/>
    <property type="molecule type" value="Genomic_DNA"/>
</dbReference>
<dbReference type="Pfam" id="PF02518">
    <property type="entry name" value="HATPase_c"/>
    <property type="match status" value="1"/>
</dbReference>
<dbReference type="Gene3D" id="3.30.565.10">
    <property type="entry name" value="Histidine kinase-like ATPase, C-terminal domain"/>
    <property type="match status" value="1"/>
</dbReference>
<dbReference type="InterPro" id="IPR036890">
    <property type="entry name" value="HATPase_C_sf"/>
</dbReference>
<reference evidence="10" key="1">
    <citation type="journal article" date="2019" name="Int. J. Syst. Evol. Microbiol.">
        <title>The Global Catalogue of Microorganisms (GCM) 10K type strain sequencing project: providing services to taxonomists for standard genome sequencing and annotation.</title>
        <authorList>
            <consortium name="The Broad Institute Genomics Platform"/>
            <consortium name="The Broad Institute Genome Sequencing Center for Infectious Disease"/>
            <person name="Wu L."/>
            <person name="Ma J."/>
        </authorList>
    </citation>
    <scope>NUCLEOTIDE SEQUENCE [LARGE SCALE GENOMIC DNA]</scope>
    <source>
        <strain evidence="10">CGMCC 1.14966</strain>
    </source>
</reference>
<comment type="catalytic activity">
    <reaction evidence="1">
        <text>ATP + protein L-histidine = ADP + protein N-phospho-L-histidine.</text>
        <dbReference type="EC" id="2.7.13.3"/>
    </reaction>
</comment>
<dbReference type="CDD" id="cd16917">
    <property type="entry name" value="HATPase_UhpB-NarQ-NarX-like"/>
    <property type="match status" value="1"/>
</dbReference>
<evidence type="ECO:0000256" key="2">
    <source>
        <dbReference type="ARBA" id="ARBA00012438"/>
    </source>
</evidence>
<evidence type="ECO:0000256" key="4">
    <source>
        <dbReference type="ARBA" id="ARBA00022679"/>
    </source>
</evidence>
<evidence type="ECO:0000256" key="6">
    <source>
        <dbReference type="SAM" id="Coils"/>
    </source>
</evidence>
<dbReference type="SUPFAM" id="SSF55781">
    <property type="entry name" value="GAF domain-like"/>
    <property type="match status" value="1"/>
</dbReference>
<feature type="domain" description="Histidine kinase" evidence="7">
    <location>
        <begin position="1336"/>
        <end position="1423"/>
    </location>
</feature>
<dbReference type="Gene3D" id="3.30.450.40">
    <property type="match status" value="1"/>
</dbReference>
<dbReference type="InterPro" id="IPR001610">
    <property type="entry name" value="PAC"/>
</dbReference>
<keyword evidence="6" id="KW-0175">Coiled coil</keyword>
<dbReference type="SMART" id="SM00065">
    <property type="entry name" value="GAF"/>
    <property type="match status" value="1"/>
</dbReference>